<dbReference type="RefSeq" id="WP_303687649.1">
    <property type="nucleotide sequence ID" value="NZ_CAJXYO010000029.1"/>
</dbReference>
<proteinExistence type="predicted"/>
<name>A0A1Z8ALI1_9FLAO</name>
<evidence type="ECO:0000313" key="1">
    <source>
        <dbReference type="EMBL" id="OUS11153.1"/>
    </source>
</evidence>
<organism evidence="1 2">
    <name type="scientific">Nonlabens dokdonensis</name>
    <dbReference type="NCBI Taxonomy" id="328515"/>
    <lineage>
        <taxon>Bacteria</taxon>
        <taxon>Pseudomonadati</taxon>
        <taxon>Bacteroidota</taxon>
        <taxon>Flavobacteriia</taxon>
        <taxon>Flavobacteriales</taxon>
        <taxon>Flavobacteriaceae</taxon>
        <taxon>Nonlabens</taxon>
    </lineage>
</organism>
<sequence>MQQGDTIIKEHLRIKKLDKLGNINAPWFREVSGVNESPTLFEKGEMASKSFTAVNFQNEFPTHIRYSLLNDTIIANVSNKSMSITYEFVKTVKN</sequence>
<reference evidence="2" key="1">
    <citation type="journal article" date="2017" name="Proc. Natl. Acad. Sci. U.S.A.">
        <title>Simulation of Deepwater Horizon oil plume reveals substrate specialization within a complex community of hydrocarbon-degraders.</title>
        <authorList>
            <person name="Hu P."/>
            <person name="Dubinsky E.A."/>
            <person name="Probst A.J."/>
            <person name="Wang J."/>
            <person name="Sieber C.M.K."/>
            <person name="Tom L.M."/>
            <person name="Gardinali P."/>
            <person name="Banfield J.F."/>
            <person name="Atlas R.M."/>
            <person name="Andersen G.L."/>
        </authorList>
    </citation>
    <scope>NUCLEOTIDE SEQUENCE [LARGE SCALE GENOMIC DNA]</scope>
</reference>
<comment type="caution">
    <text evidence="1">The sequence shown here is derived from an EMBL/GenBank/DDBJ whole genome shotgun (WGS) entry which is preliminary data.</text>
</comment>
<dbReference type="Proteomes" id="UP000196102">
    <property type="component" value="Unassembled WGS sequence"/>
</dbReference>
<dbReference type="AlphaFoldDB" id="A0A1Z8ALI1"/>
<protein>
    <submittedName>
        <fullName evidence="1">Uncharacterized protein</fullName>
    </submittedName>
</protein>
<dbReference type="EMBL" id="MAAX01000183">
    <property type="protein sequence ID" value="OUS11153.1"/>
    <property type="molecule type" value="Genomic_DNA"/>
</dbReference>
<accession>A0A1Z8ALI1</accession>
<gene>
    <name evidence="1" type="ORF">A9Q93_11810</name>
</gene>
<evidence type="ECO:0000313" key="2">
    <source>
        <dbReference type="Proteomes" id="UP000196102"/>
    </source>
</evidence>